<keyword evidence="3" id="KW-0282">Flagellum</keyword>
<comment type="caution">
    <text evidence="3">The sequence shown here is derived from an EMBL/GenBank/DDBJ whole genome shotgun (WGS) entry which is preliminary data.</text>
</comment>
<keyword evidence="4" id="KW-1185">Reference proteome</keyword>
<dbReference type="Proteomes" id="UP001596549">
    <property type="component" value="Unassembled WGS sequence"/>
</dbReference>
<dbReference type="InterPro" id="IPR007809">
    <property type="entry name" value="FlgN-like"/>
</dbReference>
<dbReference type="Pfam" id="PF05130">
    <property type="entry name" value="FlgN"/>
    <property type="match status" value="1"/>
</dbReference>
<gene>
    <name evidence="3" type="ORF">ACFQPF_15435</name>
</gene>
<evidence type="ECO:0000313" key="3">
    <source>
        <dbReference type="EMBL" id="MFC7373032.1"/>
    </source>
</evidence>
<evidence type="ECO:0000313" key="4">
    <source>
        <dbReference type="Proteomes" id="UP001596549"/>
    </source>
</evidence>
<dbReference type="RefSeq" id="WP_379750599.1">
    <property type="nucleotide sequence ID" value="NZ_JBHTCP010000049.1"/>
</dbReference>
<keyword evidence="3" id="KW-0966">Cell projection</keyword>
<keyword evidence="3" id="KW-0969">Cilium</keyword>
<dbReference type="EMBL" id="JBHTCP010000049">
    <property type="protein sequence ID" value="MFC7373032.1"/>
    <property type="molecule type" value="Genomic_DNA"/>
</dbReference>
<dbReference type="SUPFAM" id="SSF140566">
    <property type="entry name" value="FlgN-like"/>
    <property type="match status" value="1"/>
</dbReference>
<proteinExistence type="predicted"/>
<name>A0ABW2NT53_9BACL</name>
<dbReference type="InterPro" id="IPR036679">
    <property type="entry name" value="FlgN-like_sf"/>
</dbReference>
<dbReference type="Gene3D" id="1.20.58.300">
    <property type="entry name" value="FlgN-like"/>
    <property type="match status" value="1"/>
</dbReference>
<keyword evidence="1" id="KW-1005">Bacterial flagellum biogenesis</keyword>
<sequence>MEASNMINLLDHLNEIHKKLITLGQQKTEAINKGDMQKLNSLLKEEDGETKELQNIEVERQQHFAGQTVSDIAEKASGSERERLSSLQHELSQNYQSLKEVNELNQQLLQQSLQFVNMSLSTLLPEKEPVTYTKPQGKRYGSAGASLFDSKA</sequence>
<organism evidence="3 4">
    <name type="scientific">Fictibacillus iocasae</name>
    <dbReference type="NCBI Taxonomy" id="2715437"/>
    <lineage>
        <taxon>Bacteria</taxon>
        <taxon>Bacillati</taxon>
        <taxon>Bacillota</taxon>
        <taxon>Bacilli</taxon>
        <taxon>Bacillales</taxon>
        <taxon>Fictibacillaceae</taxon>
        <taxon>Fictibacillus</taxon>
    </lineage>
</organism>
<feature type="region of interest" description="Disordered" evidence="2">
    <location>
        <begin position="129"/>
        <end position="152"/>
    </location>
</feature>
<evidence type="ECO:0000256" key="2">
    <source>
        <dbReference type="SAM" id="MobiDB-lite"/>
    </source>
</evidence>
<reference evidence="4" key="1">
    <citation type="journal article" date="2019" name="Int. J. Syst. Evol. Microbiol.">
        <title>The Global Catalogue of Microorganisms (GCM) 10K type strain sequencing project: providing services to taxonomists for standard genome sequencing and annotation.</title>
        <authorList>
            <consortium name="The Broad Institute Genomics Platform"/>
            <consortium name="The Broad Institute Genome Sequencing Center for Infectious Disease"/>
            <person name="Wu L."/>
            <person name="Ma J."/>
        </authorList>
    </citation>
    <scope>NUCLEOTIDE SEQUENCE [LARGE SCALE GENOMIC DNA]</scope>
    <source>
        <strain evidence="4">NBRC 106396</strain>
    </source>
</reference>
<evidence type="ECO:0000256" key="1">
    <source>
        <dbReference type="ARBA" id="ARBA00022795"/>
    </source>
</evidence>
<protein>
    <submittedName>
        <fullName evidence="3">Flagellar protein FlgN</fullName>
    </submittedName>
</protein>
<accession>A0ABW2NT53</accession>